<proteinExistence type="inferred from homology"/>
<dbReference type="Pfam" id="PF01263">
    <property type="entry name" value="Aldose_epim"/>
    <property type="match status" value="1"/>
</dbReference>
<comment type="caution">
    <text evidence="12">The sequence shown here is derived from an EMBL/GenBank/DDBJ whole genome shotgun (WGS) entry which is preliminary data.</text>
</comment>
<dbReference type="PROSITE" id="PS00545">
    <property type="entry name" value="ALDOSE_1_EPIMERASE"/>
    <property type="match status" value="1"/>
</dbReference>
<evidence type="ECO:0000256" key="10">
    <source>
        <dbReference type="PIRSR" id="PIRSR005096-2"/>
    </source>
</evidence>
<evidence type="ECO:0000256" key="1">
    <source>
        <dbReference type="ARBA" id="ARBA00001614"/>
    </source>
</evidence>
<dbReference type="Gene3D" id="2.70.98.10">
    <property type="match status" value="1"/>
</dbReference>
<evidence type="ECO:0000256" key="4">
    <source>
        <dbReference type="ARBA" id="ARBA00013185"/>
    </source>
</evidence>
<keyword evidence="6 8" id="KW-0413">Isomerase</keyword>
<evidence type="ECO:0000313" key="13">
    <source>
        <dbReference type="Proteomes" id="UP000460412"/>
    </source>
</evidence>
<feature type="binding site" evidence="10">
    <location>
        <position position="246"/>
    </location>
    <ligand>
        <name>beta-D-galactose</name>
        <dbReference type="ChEBI" id="CHEBI:27667"/>
    </ligand>
</feature>
<keyword evidence="13" id="KW-1185">Reference proteome</keyword>
<feature type="active site" description="Proton acceptor" evidence="9">
    <location>
        <position position="308"/>
    </location>
</feature>
<evidence type="ECO:0000256" key="3">
    <source>
        <dbReference type="ARBA" id="ARBA00006206"/>
    </source>
</evidence>
<dbReference type="InterPro" id="IPR047215">
    <property type="entry name" value="Galactose_mutarotase-like"/>
</dbReference>
<dbReference type="SUPFAM" id="SSF74650">
    <property type="entry name" value="Galactose mutarotase-like"/>
    <property type="match status" value="1"/>
</dbReference>
<dbReference type="GO" id="GO:0030246">
    <property type="term" value="F:carbohydrate binding"/>
    <property type="evidence" value="ECO:0007669"/>
    <property type="project" value="InterPro"/>
</dbReference>
<dbReference type="AlphaFoldDB" id="A0A7X3MIC7"/>
<gene>
    <name evidence="12" type="ORF">GN277_16760</name>
</gene>
<comment type="catalytic activity">
    <reaction evidence="1 8">
        <text>alpha-D-glucose = beta-D-glucose</text>
        <dbReference type="Rhea" id="RHEA:10264"/>
        <dbReference type="ChEBI" id="CHEBI:15903"/>
        <dbReference type="ChEBI" id="CHEBI:17925"/>
        <dbReference type="EC" id="5.1.3.3"/>
    </reaction>
</comment>
<dbReference type="GO" id="GO:0033499">
    <property type="term" value="P:galactose catabolic process via UDP-galactose, Leloir pathway"/>
    <property type="evidence" value="ECO:0007669"/>
    <property type="project" value="TreeGrafter"/>
</dbReference>
<dbReference type="InterPro" id="IPR018052">
    <property type="entry name" value="Ald1_epimerase_CS"/>
</dbReference>
<evidence type="ECO:0000256" key="11">
    <source>
        <dbReference type="PIRSR" id="PIRSR005096-3"/>
    </source>
</evidence>
<dbReference type="UniPathway" id="UPA00242"/>
<evidence type="ECO:0000256" key="9">
    <source>
        <dbReference type="PIRSR" id="PIRSR005096-1"/>
    </source>
</evidence>
<dbReference type="PANTHER" id="PTHR10091">
    <property type="entry name" value="ALDOSE-1-EPIMERASE"/>
    <property type="match status" value="1"/>
</dbReference>
<accession>A0A7X3MIC7</accession>
<dbReference type="RefSeq" id="WP_159752009.1">
    <property type="nucleotide sequence ID" value="NZ_WUQX01000001.1"/>
</dbReference>
<evidence type="ECO:0000256" key="2">
    <source>
        <dbReference type="ARBA" id="ARBA00005028"/>
    </source>
</evidence>
<comment type="pathway">
    <text evidence="2 8">Carbohydrate metabolism; hexose metabolism.</text>
</comment>
<dbReference type="EMBL" id="WUQX01000001">
    <property type="protein sequence ID" value="MXP76973.1"/>
    <property type="molecule type" value="Genomic_DNA"/>
</dbReference>
<evidence type="ECO:0000256" key="6">
    <source>
        <dbReference type="ARBA" id="ARBA00023235"/>
    </source>
</evidence>
<reference evidence="12 13" key="1">
    <citation type="submission" date="2019-12" db="EMBL/GenBank/DDBJ databases">
        <title>Sporaefaciens musculi gen. nov., sp. nov., a novel bacterium isolated from the caecum of an obese mouse.</title>
        <authorList>
            <person name="Rasmussen T.S."/>
            <person name="Streidl T."/>
            <person name="Hitch T.C.A."/>
            <person name="Wortmann E."/>
            <person name="Deptula P."/>
            <person name="Hansen M."/>
            <person name="Nielsen D.S."/>
            <person name="Clavel T."/>
            <person name="Vogensen F.K."/>
        </authorList>
    </citation>
    <scope>NUCLEOTIDE SEQUENCE [LARGE SCALE GENOMIC DNA]</scope>
    <source>
        <strain evidence="12 13">WCA-9-b2</strain>
    </source>
</reference>
<name>A0A7X3MIC7_9FIRM</name>
<evidence type="ECO:0000256" key="7">
    <source>
        <dbReference type="ARBA" id="ARBA00023277"/>
    </source>
</evidence>
<dbReference type="EC" id="5.1.3.3" evidence="4 8"/>
<feature type="active site" description="Proton donor" evidence="9">
    <location>
        <position position="174"/>
    </location>
</feature>
<keyword evidence="7 8" id="KW-0119">Carbohydrate metabolism</keyword>
<protein>
    <recommendedName>
        <fullName evidence="5 8">Aldose 1-epimerase</fullName>
        <ecNumber evidence="4 8">5.1.3.3</ecNumber>
    </recommendedName>
</protein>
<dbReference type="Proteomes" id="UP000460412">
    <property type="component" value="Unassembled WGS sequence"/>
</dbReference>
<dbReference type="InterPro" id="IPR015443">
    <property type="entry name" value="Aldose_1-epimerase"/>
</dbReference>
<dbReference type="GO" id="GO:0006006">
    <property type="term" value="P:glucose metabolic process"/>
    <property type="evidence" value="ECO:0007669"/>
    <property type="project" value="TreeGrafter"/>
</dbReference>
<comment type="similarity">
    <text evidence="3 8">Belongs to the aldose epimerase family.</text>
</comment>
<dbReference type="PANTHER" id="PTHR10091:SF0">
    <property type="entry name" value="GALACTOSE MUTAROTASE"/>
    <property type="match status" value="1"/>
</dbReference>
<dbReference type="InterPro" id="IPR011013">
    <property type="entry name" value="Gal_mutarotase_sf_dom"/>
</dbReference>
<dbReference type="InterPro" id="IPR014718">
    <property type="entry name" value="GH-type_carb-bd"/>
</dbReference>
<feature type="binding site" evidence="11">
    <location>
        <begin position="174"/>
        <end position="176"/>
    </location>
    <ligand>
        <name>beta-D-galactose</name>
        <dbReference type="ChEBI" id="CHEBI:27667"/>
    </ligand>
</feature>
<evidence type="ECO:0000256" key="8">
    <source>
        <dbReference type="PIRNR" id="PIRNR005096"/>
    </source>
</evidence>
<dbReference type="CDD" id="cd09019">
    <property type="entry name" value="galactose_mutarotase_like"/>
    <property type="match status" value="1"/>
</dbReference>
<feature type="binding site" evidence="11">
    <location>
        <begin position="77"/>
        <end position="78"/>
    </location>
    <ligand>
        <name>beta-D-galactose</name>
        <dbReference type="ChEBI" id="CHEBI:27667"/>
    </ligand>
</feature>
<evidence type="ECO:0000256" key="5">
    <source>
        <dbReference type="ARBA" id="ARBA00014165"/>
    </source>
</evidence>
<dbReference type="GO" id="GO:0004034">
    <property type="term" value="F:aldose 1-epimerase activity"/>
    <property type="evidence" value="ECO:0007669"/>
    <property type="project" value="UniProtKB-EC"/>
</dbReference>
<dbReference type="NCBIfam" id="NF008277">
    <property type="entry name" value="PRK11055.1"/>
    <property type="match status" value="1"/>
</dbReference>
<evidence type="ECO:0000313" key="12">
    <source>
        <dbReference type="EMBL" id="MXP76973.1"/>
    </source>
</evidence>
<dbReference type="PIRSF" id="PIRSF005096">
    <property type="entry name" value="GALM"/>
    <property type="match status" value="1"/>
</dbReference>
<dbReference type="InterPro" id="IPR008183">
    <property type="entry name" value="Aldose_1/G6P_1-epimerase"/>
</dbReference>
<organism evidence="12 13">
    <name type="scientific">Sporofaciens musculi</name>
    <dbReference type="NCBI Taxonomy" id="2681861"/>
    <lineage>
        <taxon>Bacteria</taxon>
        <taxon>Bacillati</taxon>
        <taxon>Bacillota</taxon>
        <taxon>Clostridia</taxon>
        <taxon>Lachnospirales</taxon>
        <taxon>Lachnospiraceae</taxon>
        <taxon>Sporofaciens</taxon>
    </lineage>
</organism>
<sequence>MKRDFGTTTKGEHAALYTLKNKKGMEIAVSDYGAVLVKVLVPDRDGNLVDVVLGYDDVKGYEAGTLYFGATVGRVANRIGGGSFELNGKTYKLTQNDNQNTLHGGTEYYDKRMWKVEAADESHVSLVLHSPDGDQGFPGEMDIHVTYTLTEENEVKLHYHAVPDRDTLLNLTNHSYFNLSGHASGKVLDQEVIICGDAYTRADKESIPTGELVCVEGTPMDFRKGKPIGRDIESDYEALIFGQGYDHNWALDGRGSRQAAAMYSEQSGIEMKVYTDLPGMQFYTGNFIESERGKKGAVYRKRQAACFETQYFPDAVHKEAFEGPVVRAGEVYDTVTTYQFSQR</sequence>